<dbReference type="RefSeq" id="WP_188554947.1">
    <property type="nucleotide sequence ID" value="NZ_BMGT01000003.1"/>
</dbReference>
<reference evidence="2" key="2">
    <citation type="submission" date="2020-09" db="EMBL/GenBank/DDBJ databases">
        <authorList>
            <person name="Sun Q."/>
            <person name="Zhou Y."/>
        </authorList>
    </citation>
    <scope>NUCLEOTIDE SEQUENCE</scope>
    <source>
        <strain evidence="2">CGMCC 1.12997</strain>
    </source>
</reference>
<protein>
    <recommendedName>
        <fullName evidence="4">Outer membrane protein beta-barrel domain-containing protein</fullName>
    </recommendedName>
</protein>
<dbReference type="Proteomes" id="UP000647241">
    <property type="component" value="Unassembled WGS sequence"/>
</dbReference>
<accession>A0A917HMG8</accession>
<feature type="chain" id="PRO_5037518329" description="Outer membrane protein beta-barrel domain-containing protein" evidence="1">
    <location>
        <begin position="24"/>
        <end position="209"/>
    </location>
</feature>
<evidence type="ECO:0000313" key="2">
    <source>
        <dbReference type="EMBL" id="GGG83931.1"/>
    </source>
</evidence>
<sequence>MRLNLLWTSAVWMAAATGAFAQAASPQAADLGPTVSKSHPIALSINYTAMIGNAPPGSCNCFLLNGGSSEELFHVWKSIAAVAQVTGSRTDHVPQSQQGLSLLTYMGGPRYSFHTMQRFTVYGQFVIGGVHGFDGYFPKAGAQSPGAANSLAFAPGGGVEVGVKNWLSVRAVEADYLVTRLPNDLNEHQHSLRISSGVVFRFSSLRLNR</sequence>
<keyword evidence="3" id="KW-1185">Reference proteome</keyword>
<reference evidence="2" key="1">
    <citation type="journal article" date="2014" name="Int. J. Syst. Evol. Microbiol.">
        <title>Complete genome sequence of Corynebacterium casei LMG S-19264T (=DSM 44701T), isolated from a smear-ripened cheese.</title>
        <authorList>
            <consortium name="US DOE Joint Genome Institute (JGI-PGF)"/>
            <person name="Walter F."/>
            <person name="Albersmeier A."/>
            <person name="Kalinowski J."/>
            <person name="Ruckert C."/>
        </authorList>
    </citation>
    <scope>NUCLEOTIDE SEQUENCE</scope>
    <source>
        <strain evidence="2">CGMCC 1.12997</strain>
    </source>
</reference>
<evidence type="ECO:0000256" key="1">
    <source>
        <dbReference type="SAM" id="SignalP"/>
    </source>
</evidence>
<feature type="signal peptide" evidence="1">
    <location>
        <begin position="1"/>
        <end position="23"/>
    </location>
</feature>
<proteinExistence type="predicted"/>
<evidence type="ECO:0000313" key="3">
    <source>
        <dbReference type="Proteomes" id="UP000647241"/>
    </source>
</evidence>
<dbReference type="AlphaFoldDB" id="A0A917HMG8"/>
<organism evidence="2 3">
    <name type="scientific">Edaphobacter dinghuensis</name>
    <dbReference type="NCBI Taxonomy" id="1560005"/>
    <lineage>
        <taxon>Bacteria</taxon>
        <taxon>Pseudomonadati</taxon>
        <taxon>Acidobacteriota</taxon>
        <taxon>Terriglobia</taxon>
        <taxon>Terriglobales</taxon>
        <taxon>Acidobacteriaceae</taxon>
        <taxon>Edaphobacter</taxon>
    </lineage>
</organism>
<name>A0A917HMG8_9BACT</name>
<comment type="caution">
    <text evidence="2">The sequence shown here is derived from an EMBL/GenBank/DDBJ whole genome shotgun (WGS) entry which is preliminary data.</text>
</comment>
<dbReference type="EMBL" id="BMGT01000003">
    <property type="protein sequence ID" value="GGG83931.1"/>
    <property type="molecule type" value="Genomic_DNA"/>
</dbReference>
<gene>
    <name evidence="2" type="ORF">GCM10011585_29600</name>
</gene>
<keyword evidence="1" id="KW-0732">Signal</keyword>
<evidence type="ECO:0008006" key="4">
    <source>
        <dbReference type="Google" id="ProtNLM"/>
    </source>
</evidence>